<dbReference type="InterPro" id="IPR050275">
    <property type="entry name" value="PGM_Phosphatase"/>
</dbReference>
<dbReference type="InterPro" id="IPR029033">
    <property type="entry name" value="His_PPase_superfam"/>
</dbReference>
<dbReference type="SMART" id="SM00855">
    <property type="entry name" value="PGAM"/>
    <property type="match status" value="1"/>
</dbReference>
<feature type="active site" description="Tele-phosphohistidine intermediate" evidence="3">
    <location>
        <position position="9"/>
    </location>
</feature>
<evidence type="ECO:0000256" key="2">
    <source>
        <dbReference type="ARBA" id="ARBA00023235"/>
    </source>
</evidence>
<feature type="active site" description="Proton donor/acceptor" evidence="3">
    <location>
        <position position="82"/>
    </location>
</feature>
<feature type="binding site" evidence="4">
    <location>
        <position position="58"/>
    </location>
    <ligand>
        <name>substrate</name>
    </ligand>
</feature>
<dbReference type="InterPro" id="IPR013078">
    <property type="entry name" value="His_Pase_superF_clade-1"/>
</dbReference>
<reference evidence="5" key="1">
    <citation type="submission" date="2020-09" db="EMBL/GenBank/DDBJ databases">
        <title>Draft Genome Sequence of Paenibacillus sp. WST5.</title>
        <authorList>
            <person name="Bao Z."/>
        </authorList>
    </citation>
    <scope>NUCLEOTIDE SEQUENCE</scope>
    <source>
        <strain evidence="5">WST5</strain>
    </source>
</reference>
<dbReference type="SUPFAM" id="SSF53254">
    <property type="entry name" value="Phosphoglycerate mutase-like"/>
    <property type="match status" value="1"/>
</dbReference>
<dbReference type="GO" id="GO:0005737">
    <property type="term" value="C:cytoplasm"/>
    <property type="evidence" value="ECO:0007669"/>
    <property type="project" value="TreeGrafter"/>
</dbReference>
<dbReference type="InterPro" id="IPR001345">
    <property type="entry name" value="PG/BPGM_mutase_AS"/>
</dbReference>
<dbReference type="CDD" id="cd07067">
    <property type="entry name" value="HP_PGM_like"/>
    <property type="match status" value="1"/>
</dbReference>
<dbReference type="RefSeq" id="WP_188174234.1">
    <property type="nucleotide sequence ID" value="NZ_JACVVD010000003.1"/>
</dbReference>
<sequence length="209" mass="24007">MTKLYLIRHGETEWNIEHRLQGHSDSPLSPLGRMQALWLSEALEDVPFDVICASSSGRTLQTATIVKGRRALPIISSDDWMEMNLGAWEGRIAEEIKQEDKDNFHAFWNEPHRYMPASGESYQDLLARVLPALERLLVEHAGKTICLVSHSVTLKVIMAHFEQRELAELWNPPYFHPTCLSMVEWKDGNQRIVLHGDTSHFRNEDAFGF</sequence>
<feature type="binding site" evidence="4">
    <location>
        <begin position="8"/>
        <end position="15"/>
    </location>
    <ligand>
        <name>substrate</name>
    </ligand>
</feature>
<proteinExistence type="predicted"/>
<dbReference type="PANTHER" id="PTHR48100:SF1">
    <property type="entry name" value="HISTIDINE PHOSPHATASE FAMILY PROTEIN-RELATED"/>
    <property type="match status" value="1"/>
</dbReference>
<dbReference type="GO" id="GO:0016791">
    <property type="term" value="F:phosphatase activity"/>
    <property type="evidence" value="ECO:0007669"/>
    <property type="project" value="TreeGrafter"/>
</dbReference>
<keyword evidence="1" id="KW-0324">Glycolysis</keyword>
<keyword evidence="6" id="KW-1185">Reference proteome</keyword>
<protein>
    <submittedName>
        <fullName evidence="5">Histidine phosphatase family protein</fullName>
    </submittedName>
</protein>
<dbReference type="EMBL" id="JACVVD010000003">
    <property type="protein sequence ID" value="MBD0380432.1"/>
    <property type="molecule type" value="Genomic_DNA"/>
</dbReference>
<organism evidence="5 6">
    <name type="scientific">Paenibacillus sedimenti</name>
    <dbReference type="NCBI Taxonomy" id="2770274"/>
    <lineage>
        <taxon>Bacteria</taxon>
        <taxon>Bacillati</taxon>
        <taxon>Bacillota</taxon>
        <taxon>Bacilli</taxon>
        <taxon>Bacillales</taxon>
        <taxon>Paenibacillaceae</taxon>
        <taxon>Paenibacillus</taxon>
    </lineage>
</organism>
<dbReference type="PROSITE" id="PS00175">
    <property type="entry name" value="PG_MUTASE"/>
    <property type="match status" value="1"/>
</dbReference>
<evidence type="ECO:0000256" key="1">
    <source>
        <dbReference type="ARBA" id="ARBA00023152"/>
    </source>
</evidence>
<keyword evidence="2" id="KW-0413">Isomerase</keyword>
<gene>
    <name evidence="5" type="ORF">ICC18_09925</name>
</gene>
<evidence type="ECO:0000256" key="3">
    <source>
        <dbReference type="PIRSR" id="PIRSR613078-1"/>
    </source>
</evidence>
<dbReference type="Gene3D" id="3.40.50.1240">
    <property type="entry name" value="Phosphoglycerate mutase-like"/>
    <property type="match status" value="1"/>
</dbReference>
<evidence type="ECO:0000313" key="6">
    <source>
        <dbReference type="Proteomes" id="UP000650466"/>
    </source>
</evidence>
<accession>A0A926KM96</accession>
<evidence type="ECO:0000256" key="4">
    <source>
        <dbReference type="PIRSR" id="PIRSR613078-2"/>
    </source>
</evidence>
<dbReference type="AlphaFoldDB" id="A0A926KM96"/>
<evidence type="ECO:0000313" key="5">
    <source>
        <dbReference type="EMBL" id="MBD0380432.1"/>
    </source>
</evidence>
<dbReference type="Pfam" id="PF00300">
    <property type="entry name" value="His_Phos_1"/>
    <property type="match status" value="1"/>
</dbReference>
<comment type="caution">
    <text evidence="5">The sequence shown here is derived from an EMBL/GenBank/DDBJ whole genome shotgun (WGS) entry which is preliminary data.</text>
</comment>
<dbReference type="PANTHER" id="PTHR48100">
    <property type="entry name" value="BROAD-SPECIFICITY PHOSPHATASE YOR283W-RELATED"/>
    <property type="match status" value="1"/>
</dbReference>
<dbReference type="Proteomes" id="UP000650466">
    <property type="component" value="Unassembled WGS sequence"/>
</dbReference>
<name>A0A926KM96_9BACL</name>